<dbReference type="AlphaFoldDB" id="A0A4Y2SQZ4"/>
<proteinExistence type="predicted"/>
<protein>
    <submittedName>
        <fullName evidence="1">Uncharacterized protein</fullName>
    </submittedName>
</protein>
<accession>A0A4Y2SQZ4</accession>
<comment type="caution">
    <text evidence="1">The sequence shown here is derived from an EMBL/GenBank/DDBJ whole genome shotgun (WGS) entry which is preliminary data.</text>
</comment>
<sequence>MEDLTCNVHCGVLSCESNSFLRPQWEERSPTLRKGNYDCERDNSNMERARRVNFGMKDFHKTCRLLLVEVYRVSNLIGLINPVPNAPLLIRCVLRIGIHMHGVEMA</sequence>
<evidence type="ECO:0000313" key="2">
    <source>
        <dbReference type="Proteomes" id="UP000499080"/>
    </source>
</evidence>
<name>A0A4Y2SQZ4_ARAVE</name>
<dbReference type="EMBL" id="BGPR01022757">
    <property type="protein sequence ID" value="GBN89375.1"/>
    <property type="molecule type" value="Genomic_DNA"/>
</dbReference>
<reference evidence="1 2" key="1">
    <citation type="journal article" date="2019" name="Sci. Rep.">
        <title>Orb-weaving spider Araneus ventricosus genome elucidates the spidroin gene catalogue.</title>
        <authorList>
            <person name="Kono N."/>
            <person name="Nakamura H."/>
            <person name="Ohtoshi R."/>
            <person name="Moran D.A.P."/>
            <person name="Shinohara A."/>
            <person name="Yoshida Y."/>
            <person name="Fujiwara M."/>
            <person name="Mori M."/>
            <person name="Tomita M."/>
            <person name="Arakawa K."/>
        </authorList>
    </citation>
    <scope>NUCLEOTIDE SEQUENCE [LARGE SCALE GENOMIC DNA]</scope>
</reference>
<dbReference type="Proteomes" id="UP000499080">
    <property type="component" value="Unassembled WGS sequence"/>
</dbReference>
<gene>
    <name evidence="1" type="ORF">AVEN_109533_1</name>
</gene>
<organism evidence="1 2">
    <name type="scientific">Araneus ventricosus</name>
    <name type="common">Orbweaver spider</name>
    <name type="synonym">Epeira ventricosa</name>
    <dbReference type="NCBI Taxonomy" id="182803"/>
    <lineage>
        <taxon>Eukaryota</taxon>
        <taxon>Metazoa</taxon>
        <taxon>Ecdysozoa</taxon>
        <taxon>Arthropoda</taxon>
        <taxon>Chelicerata</taxon>
        <taxon>Arachnida</taxon>
        <taxon>Araneae</taxon>
        <taxon>Araneomorphae</taxon>
        <taxon>Entelegynae</taxon>
        <taxon>Araneoidea</taxon>
        <taxon>Araneidae</taxon>
        <taxon>Araneus</taxon>
    </lineage>
</organism>
<keyword evidence="2" id="KW-1185">Reference proteome</keyword>
<evidence type="ECO:0000313" key="1">
    <source>
        <dbReference type="EMBL" id="GBN89375.1"/>
    </source>
</evidence>